<dbReference type="PROSITE" id="PS50082">
    <property type="entry name" value="WD_REPEATS_2"/>
    <property type="match status" value="1"/>
</dbReference>
<proteinExistence type="predicted"/>
<dbReference type="Pfam" id="PF00400">
    <property type="entry name" value="WD40"/>
    <property type="match status" value="2"/>
</dbReference>
<dbReference type="EMBL" id="GG745339">
    <property type="protein sequence ID" value="KNE62130.1"/>
    <property type="molecule type" value="Genomic_DNA"/>
</dbReference>
<dbReference type="eggNOG" id="KOG0305">
    <property type="taxonomic scope" value="Eukaryota"/>
</dbReference>
<dbReference type="OrthoDB" id="10263272at2759"/>
<dbReference type="PROSITE" id="PS00678">
    <property type="entry name" value="WD_REPEATS_1"/>
    <property type="match status" value="1"/>
</dbReference>
<protein>
    <submittedName>
        <fullName evidence="4">Uncharacterized protein</fullName>
    </submittedName>
</protein>
<evidence type="ECO:0000256" key="2">
    <source>
        <dbReference type="ARBA" id="ARBA00022737"/>
    </source>
</evidence>
<dbReference type="GO" id="GO:0010997">
    <property type="term" value="F:anaphase-promoting complex binding"/>
    <property type="evidence" value="ECO:0007669"/>
    <property type="project" value="InterPro"/>
</dbReference>
<organism evidence="4 5">
    <name type="scientific">Allomyces macrogynus (strain ATCC 38327)</name>
    <name type="common">Allomyces javanicus var. macrogynus</name>
    <dbReference type="NCBI Taxonomy" id="578462"/>
    <lineage>
        <taxon>Eukaryota</taxon>
        <taxon>Fungi</taxon>
        <taxon>Fungi incertae sedis</taxon>
        <taxon>Blastocladiomycota</taxon>
        <taxon>Blastocladiomycetes</taxon>
        <taxon>Blastocladiales</taxon>
        <taxon>Blastocladiaceae</taxon>
        <taxon>Allomyces</taxon>
    </lineage>
</organism>
<reference evidence="5" key="2">
    <citation type="submission" date="2009-11" db="EMBL/GenBank/DDBJ databases">
        <title>The Genome Sequence of Allomyces macrogynus strain ATCC 38327.</title>
        <authorList>
            <consortium name="The Broad Institute Genome Sequencing Platform"/>
            <person name="Russ C."/>
            <person name="Cuomo C."/>
            <person name="Shea T."/>
            <person name="Young S.K."/>
            <person name="Zeng Q."/>
            <person name="Koehrsen M."/>
            <person name="Haas B."/>
            <person name="Borodovsky M."/>
            <person name="Guigo R."/>
            <person name="Alvarado L."/>
            <person name="Berlin A."/>
            <person name="Borenstein D."/>
            <person name="Chen Z."/>
            <person name="Engels R."/>
            <person name="Freedman E."/>
            <person name="Gellesch M."/>
            <person name="Goldberg J."/>
            <person name="Griggs A."/>
            <person name="Gujja S."/>
            <person name="Heiman D."/>
            <person name="Hepburn T."/>
            <person name="Howarth C."/>
            <person name="Jen D."/>
            <person name="Larson L."/>
            <person name="Lewis B."/>
            <person name="Mehta T."/>
            <person name="Park D."/>
            <person name="Pearson M."/>
            <person name="Roberts A."/>
            <person name="Saif S."/>
            <person name="Shenoy N."/>
            <person name="Sisk P."/>
            <person name="Stolte C."/>
            <person name="Sykes S."/>
            <person name="Walk T."/>
            <person name="White J."/>
            <person name="Yandava C."/>
            <person name="Burger G."/>
            <person name="Gray M.W."/>
            <person name="Holland P.W.H."/>
            <person name="King N."/>
            <person name="Lang F.B.F."/>
            <person name="Roger A.J."/>
            <person name="Ruiz-Trillo I."/>
            <person name="Lander E."/>
            <person name="Nusbaum C."/>
        </authorList>
    </citation>
    <scope>NUCLEOTIDE SEQUENCE [LARGE SCALE GENOMIC DNA]</scope>
    <source>
        <strain evidence="5">ATCC 38327</strain>
    </source>
</reference>
<dbReference type="GO" id="GO:1905786">
    <property type="term" value="P:positive regulation of anaphase-promoting complex-dependent catabolic process"/>
    <property type="evidence" value="ECO:0007669"/>
    <property type="project" value="TreeGrafter"/>
</dbReference>
<dbReference type="SUPFAM" id="SSF50978">
    <property type="entry name" value="WD40 repeat-like"/>
    <property type="match status" value="1"/>
</dbReference>
<dbReference type="InterPro" id="IPR015943">
    <property type="entry name" value="WD40/YVTN_repeat-like_dom_sf"/>
</dbReference>
<reference evidence="4 5" key="1">
    <citation type="submission" date="2009-11" db="EMBL/GenBank/DDBJ databases">
        <title>Annotation of Allomyces macrogynus ATCC 38327.</title>
        <authorList>
            <consortium name="The Broad Institute Genome Sequencing Platform"/>
            <person name="Russ C."/>
            <person name="Cuomo C."/>
            <person name="Burger G."/>
            <person name="Gray M.W."/>
            <person name="Holland P.W.H."/>
            <person name="King N."/>
            <person name="Lang F.B.F."/>
            <person name="Roger A.J."/>
            <person name="Ruiz-Trillo I."/>
            <person name="Young S.K."/>
            <person name="Zeng Q."/>
            <person name="Gargeya S."/>
            <person name="Fitzgerald M."/>
            <person name="Haas B."/>
            <person name="Abouelleil A."/>
            <person name="Alvarado L."/>
            <person name="Arachchi H.M."/>
            <person name="Berlin A."/>
            <person name="Chapman S.B."/>
            <person name="Gearin G."/>
            <person name="Goldberg J."/>
            <person name="Griggs A."/>
            <person name="Gujja S."/>
            <person name="Hansen M."/>
            <person name="Heiman D."/>
            <person name="Howarth C."/>
            <person name="Larimer J."/>
            <person name="Lui A."/>
            <person name="MacDonald P.J.P."/>
            <person name="McCowen C."/>
            <person name="Montmayeur A."/>
            <person name="Murphy C."/>
            <person name="Neiman D."/>
            <person name="Pearson M."/>
            <person name="Priest M."/>
            <person name="Roberts A."/>
            <person name="Saif S."/>
            <person name="Shea T."/>
            <person name="Sisk P."/>
            <person name="Stolte C."/>
            <person name="Sykes S."/>
            <person name="Wortman J."/>
            <person name="Nusbaum C."/>
            <person name="Birren B."/>
        </authorList>
    </citation>
    <scope>NUCLEOTIDE SEQUENCE [LARGE SCALE GENOMIC DNA]</scope>
    <source>
        <strain evidence="4 5">ATCC 38327</strain>
    </source>
</reference>
<dbReference type="InterPro" id="IPR001680">
    <property type="entry name" value="WD40_rpt"/>
</dbReference>
<dbReference type="Gene3D" id="2.130.10.10">
    <property type="entry name" value="YVTN repeat-like/Quinoprotein amine dehydrogenase"/>
    <property type="match status" value="1"/>
</dbReference>
<gene>
    <name evidence="4" type="ORF">AMAG_07376</name>
</gene>
<accession>A0A0L0SIG9</accession>
<sequence>MGARDARAIAVPGAPRRAGTWAPRNGPQVTAVRVLDQGEGRRRIPDETGNVGDLFRVGAVAWTAGAGIATAAGHGRVAVHDLRDRSANPVVARDDAHDGTVCGLQPAPPGGVGDVPLLATGGNDNAVRIWDVRSGMRSARTTYAHAAAVKALGWCPANSALLLTGAGAADRNVRVFDTATAGDAPLVRFQTDSQIVHARMDRCEFELISFWDVHGREVPGMIRCPRLPDDVDEIGRVFDAVTSRDGGVCAVATTDERLLVWDVSVPMPTTVGGEEVDDGPVRVWSAPGARALGAQVPNEARPPVYSALAAALATSRRSAMHPAVTER</sequence>
<keyword evidence="2" id="KW-0677">Repeat</keyword>
<evidence type="ECO:0000313" key="4">
    <source>
        <dbReference type="EMBL" id="KNE62130.1"/>
    </source>
</evidence>
<evidence type="ECO:0000256" key="3">
    <source>
        <dbReference type="PROSITE-ProRule" id="PRU00221"/>
    </source>
</evidence>
<feature type="repeat" description="WD" evidence="3">
    <location>
        <begin position="117"/>
        <end position="140"/>
    </location>
</feature>
<dbReference type="GO" id="GO:0031145">
    <property type="term" value="P:anaphase-promoting complex-dependent catabolic process"/>
    <property type="evidence" value="ECO:0007669"/>
    <property type="project" value="TreeGrafter"/>
</dbReference>
<evidence type="ECO:0000256" key="1">
    <source>
        <dbReference type="ARBA" id="ARBA00022574"/>
    </source>
</evidence>
<keyword evidence="5" id="KW-1185">Reference proteome</keyword>
<name>A0A0L0SIG9_ALLM3</name>
<evidence type="ECO:0000313" key="5">
    <source>
        <dbReference type="Proteomes" id="UP000054350"/>
    </source>
</evidence>
<dbReference type="InterPro" id="IPR036322">
    <property type="entry name" value="WD40_repeat_dom_sf"/>
</dbReference>
<dbReference type="VEuPathDB" id="FungiDB:AMAG_07376"/>
<keyword evidence="1 3" id="KW-0853">WD repeat</keyword>
<dbReference type="InterPro" id="IPR033010">
    <property type="entry name" value="Cdc20/Fizzy"/>
</dbReference>
<dbReference type="AlphaFoldDB" id="A0A0L0SIG9"/>
<dbReference type="PANTHER" id="PTHR19918">
    <property type="entry name" value="CELL DIVISION CYCLE 20 CDC20 FIZZY -RELATED"/>
    <property type="match status" value="1"/>
</dbReference>
<dbReference type="InterPro" id="IPR019775">
    <property type="entry name" value="WD40_repeat_CS"/>
</dbReference>
<dbReference type="Proteomes" id="UP000054350">
    <property type="component" value="Unassembled WGS sequence"/>
</dbReference>
<dbReference type="GO" id="GO:0005680">
    <property type="term" value="C:anaphase-promoting complex"/>
    <property type="evidence" value="ECO:0007669"/>
    <property type="project" value="TreeGrafter"/>
</dbReference>
<dbReference type="STRING" id="578462.A0A0L0SIG9"/>
<dbReference type="SMART" id="SM00320">
    <property type="entry name" value="WD40"/>
    <property type="match status" value="3"/>
</dbReference>
<dbReference type="GO" id="GO:1990757">
    <property type="term" value="F:ubiquitin ligase activator activity"/>
    <property type="evidence" value="ECO:0007669"/>
    <property type="project" value="TreeGrafter"/>
</dbReference>